<organism evidence="2 3">
    <name type="scientific">Rhizopogon vinicolor AM-OR11-026</name>
    <dbReference type="NCBI Taxonomy" id="1314800"/>
    <lineage>
        <taxon>Eukaryota</taxon>
        <taxon>Fungi</taxon>
        <taxon>Dikarya</taxon>
        <taxon>Basidiomycota</taxon>
        <taxon>Agaricomycotina</taxon>
        <taxon>Agaricomycetes</taxon>
        <taxon>Agaricomycetidae</taxon>
        <taxon>Boletales</taxon>
        <taxon>Suillineae</taxon>
        <taxon>Rhizopogonaceae</taxon>
        <taxon>Rhizopogon</taxon>
    </lineage>
</organism>
<dbReference type="InterPro" id="IPR001858">
    <property type="entry name" value="Phosphatidylethanolamine-bd_CS"/>
</dbReference>
<reference evidence="2 3" key="1">
    <citation type="submission" date="2016-06" db="EMBL/GenBank/DDBJ databases">
        <title>Comparative genomics of the ectomycorrhizal sister species Rhizopogon vinicolor and Rhizopogon vesiculosus (Basidiomycota: Boletales) reveals a divergence of the mating type B locus.</title>
        <authorList>
            <consortium name="DOE Joint Genome Institute"/>
            <person name="Mujic A.B."/>
            <person name="Kuo A."/>
            <person name="Tritt A."/>
            <person name="Lipzen A."/>
            <person name="Chen C."/>
            <person name="Johnson J."/>
            <person name="Sharma A."/>
            <person name="Barry K."/>
            <person name="Grigoriev I.V."/>
            <person name="Spatafora J.W."/>
        </authorList>
    </citation>
    <scope>NUCLEOTIDE SEQUENCE [LARGE SCALE GENOMIC DNA]</scope>
    <source>
        <strain evidence="2 3">AM-OR11-026</strain>
    </source>
</reference>
<dbReference type="GO" id="GO:0046578">
    <property type="term" value="P:regulation of Ras protein signal transduction"/>
    <property type="evidence" value="ECO:0007669"/>
    <property type="project" value="TreeGrafter"/>
</dbReference>
<keyword evidence="3" id="KW-1185">Reference proteome</keyword>
<comment type="similarity">
    <text evidence="1">Belongs to the phosphatidylethanolamine-binding protein family.</text>
</comment>
<evidence type="ECO:0000256" key="1">
    <source>
        <dbReference type="ARBA" id="ARBA00007091"/>
    </source>
</evidence>
<evidence type="ECO:0000313" key="2">
    <source>
        <dbReference type="EMBL" id="OAX38492.1"/>
    </source>
</evidence>
<dbReference type="SUPFAM" id="SSF49777">
    <property type="entry name" value="PEBP-like"/>
    <property type="match status" value="1"/>
</dbReference>
<dbReference type="AlphaFoldDB" id="A0A1B7N0Y5"/>
<dbReference type="InterPro" id="IPR008914">
    <property type="entry name" value="PEBP"/>
</dbReference>
<dbReference type="EMBL" id="KV448292">
    <property type="protein sequence ID" value="OAX38492.1"/>
    <property type="molecule type" value="Genomic_DNA"/>
</dbReference>
<dbReference type="CDD" id="cd00866">
    <property type="entry name" value="PEBP_euk"/>
    <property type="match status" value="1"/>
</dbReference>
<dbReference type="Pfam" id="PF01161">
    <property type="entry name" value="PBP"/>
    <property type="match status" value="1"/>
</dbReference>
<dbReference type="GO" id="GO:0005543">
    <property type="term" value="F:phospholipid binding"/>
    <property type="evidence" value="ECO:0007669"/>
    <property type="project" value="TreeGrafter"/>
</dbReference>
<sequence length="202" mass="22038">MPLLDPLNAVRNALTDAGVIPDVIPADPPFIPKALLVVTFPTGQEALLGNTLTKSDAADEPTVAFTPMQVPDVTEEPTYTLVMTDPDAPSRKDPKFGQWRHWVTTGVKAPPLSTFETGNLAAQLTKSAVTPYQPPAPPRGTGPHRYVLLLYQEPSSDFSIPAAAPERKNEPADRKNWNAAKFADKYELKLVAVNFFYVIGEE</sequence>
<dbReference type="GO" id="GO:0030162">
    <property type="term" value="P:regulation of proteolysis"/>
    <property type="evidence" value="ECO:0007669"/>
    <property type="project" value="TreeGrafter"/>
</dbReference>
<gene>
    <name evidence="2" type="ORF">K503DRAFT_770431</name>
</gene>
<proteinExistence type="inferred from homology"/>
<dbReference type="Proteomes" id="UP000092154">
    <property type="component" value="Unassembled WGS sequence"/>
</dbReference>
<dbReference type="Gene3D" id="3.90.280.10">
    <property type="entry name" value="PEBP-like"/>
    <property type="match status" value="1"/>
</dbReference>
<dbReference type="STRING" id="1314800.A0A1B7N0Y5"/>
<dbReference type="PANTHER" id="PTHR11362">
    <property type="entry name" value="PHOSPHATIDYLETHANOLAMINE-BINDING PROTEIN"/>
    <property type="match status" value="1"/>
</dbReference>
<accession>A0A1B7N0Y5</accession>
<dbReference type="PANTHER" id="PTHR11362:SF148">
    <property type="entry name" value="CARBOXYPEPTIDASE Y INHIBITOR"/>
    <property type="match status" value="1"/>
</dbReference>
<name>A0A1B7N0Y5_9AGAM</name>
<dbReference type="InterPro" id="IPR036610">
    <property type="entry name" value="PEBP-like_sf"/>
</dbReference>
<dbReference type="OrthoDB" id="2506647at2759"/>
<dbReference type="InterPro" id="IPR035810">
    <property type="entry name" value="PEBP_euk"/>
</dbReference>
<evidence type="ECO:0000313" key="3">
    <source>
        <dbReference type="Proteomes" id="UP000092154"/>
    </source>
</evidence>
<protein>
    <submittedName>
        <fullName evidence="2">PEBP-like protein</fullName>
    </submittedName>
</protein>
<dbReference type="GO" id="GO:0030414">
    <property type="term" value="F:peptidase inhibitor activity"/>
    <property type="evidence" value="ECO:0007669"/>
    <property type="project" value="TreeGrafter"/>
</dbReference>
<dbReference type="PROSITE" id="PS01220">
    <property type="entry name" value="PBP"/>
    <property type="match status" value="1"/>
</dbReference>
<dbReference type="InParanoid" id="A0A1B7N0Y5"/>